<dbReference type="Proteomes" id="UP000247409">
    <property type="component" value="Unassembled WGS sequence"/>
</dbReference>
<name>A0A2V3IKE2_9FLOR</name>
<keyword evidence="1" id="KW-0812">Transmembrane</keyword>
<evidence type="ECO:0000313" key="3">
    <source>
        <dbReference type="Proteomes" id="UP000247409"/>
    </source>
</evidence>
<keyword evidence="1" id="KW-0472">Membrane</keyword>
<keyword evidence="3" id="KW-1185">Reference proteome</keyword>
<evidence type="ECO:0000256" key="1">
    <source>
        <dbReference type="SAM" id="Phobius"/>
    </source>
</evidence>
<organism evidence="2 3">
    <name type="scientific">Gracilariopsis chorda</name>
    <dbReference type="NCBI Taxonomy" id="448386"/>
    <lineage>
        <taxon>Eukaryota</taxon>
        <taxon>Rhodophyta</taxon>
        <taxon>Florideophyceae</taxon>
        <taxon>Rhodymeniophycidae</taxon>
        <taxon>Gracilariales</taxon>
        <taxon>Gracilariaceae</taxon>
        <taxon>Gracilariopsis</taxon>
    </lineage>
</organism>
<keyword evidence="1" id="KW-1133">Transmembrane helix</keyword>
<reference evidence="2 3" key="1">
    <citation type="journal article" date="2018" name="Mol. Biol. Evol.">
        <title>Analysis of the draft genome of the red seaweed Gracilariopsis chorda provides insights into genome size evolution in Rhodophyta.</title>
        <authorList>
            <person name="Lee J."/>
            <person name="Yang E.C."/>
            <person name="Graf L."/>
            <person name="Yang J.H."/>
            <person name="Qiu H."/>
            <person name="Zel Zion U."/>
            <person name="Chan C.X."/>
            <person name="Stephens T.G."/>
            <person name="Weber A.P.M."/>
            <person name="Boo G.H."/>
            <person name="Boo S.M."/>
            <person name="Kim K.M."/>
            <person name="Shin Y."/>
            <person name="Jung M."/>
            <person name="Lee S.J."/>
            <person name="Yim H.S."/>
            <person name="Lee J.H."/>
            <person name="Bhattacharya D."/>
            <person name="Yoon H.S."/>
        </authorList>
    </citation>
    <scope>NUCLEOTIDE SEQUENCE [LARGE SCALE GENOMIC DNA]</scope>
    <source>
        <strain evidence="2 3">SKKU-2015</strain>
        <tissue evidence="2">Whole body</tissue>
    </source>
</reference>
<evidence type="ECO:0000313" key="2">
    <source>
        <dbReference type="EMBL" id="PXF42513.1"/>
    </source>
</evidence>
<proteinExistence type="predicted"/>
<dbReference type="EMBL" id="NBIV01000160">
    <property type="protein sequence ID" value="PXF42513.1"/>
    <property type="molecule type" value="Genomic_DNA"/>
</dbReference>
<comment type="caution">
    <text evidence="2">The sequence shown here is derived from an EMBL/GenBank/DDBJ whole genome shotgun (WGS) entry which is preliminary data.</text>
</comment>
<dbReference type="AlphaFoldDB" id="A0A2V3IKE2"/>
<feature type="transmembrane region" description="Helical" evidence="1">
    <location>
        <begin position="12"/>
        <end position="30"/>
    </location>
</feature>
<sequence length="134" mass="14777">MPASLSLNIQMFSSFCFCLILTGHGILHLLNESLHSVYNAIKSIEVVRVDEALIAPLYAFGGCNLMPGSIGVAYEVYLSAYIKNACRLGVIGYGSSSEVYENIMFLAYVRRESRKLVCSTAERDHSETVSKTKL</sequence>
<protein>
    <submittedName>
        <fullName evidence="2">Uncharacterized protein</fullName>
    </submittedName>
</protein>
<accession>A0A2V3IKE2</accession>
<gene>
    <name evidence="2" type="ORF">BWQ96_07775</name>
</gene>